<accession>A0ACC0ZVM6</accession>
<gene>
    <name evidence="1" type="ORF">Patl1_23586</name>
</gene>
<dbReference type="EMBL" id="CM047909">
    <property type="protein sequence ID" value="KAJ0079250.1"/>
    <property type="molecule type" value="Genomic_DNA"/>
</dbReference>
<protein>
    <submittedName>
        <fullName evidence="1">Uncharacterized protein</fullName>
    </submittedName>
</protein>
<reference evidence="2" key="1">
    <citation type="journal article" date="2023" name="G3 (Bethesda)">
        <title>Genome assembly and association tests identify interacting loci associated with vigor, precocity, and sex in interspecific pistachio rootstocks.</title>
        <authorList>
            <person name="Palmer W."/>
            <person name="Jacygrad E."/>
            <person name="Sagayaradj S."/>
            <person name="Cavanaugh K."/>
            <person name="Han R."/>
            <person name="Bertier L."/>
            <person name="Beede B."/>
            <person name="Kafkas S."/>
            <person name="Golino D."/>
            <person name="Preece J."/>
            <person name="Michelmore R."/>
        </authorList>
    </citation>
    <scope>NUCLEOTIDE SEQUENCE [LARGE SCALE GENOMIC DNA]</scope>
</reference>
<evidence type="ECO:0000313" key="2">
    <source>
        <dbReference type="Proteomes" id="UP001164250"/>
    </source>
</evidence>
<name>A0ACC0ZVM6_9ROSI</name>
<keyword evidence="2" id="KW-1185">Reference proteome</keyword>
<comment type="caution">
    <text evidence="1">The sequence shown here is derived from an EMBL/GenBank/DDBJ whole genome shotgun (WGS) entry which is preliminary data.</text>
</comment>
<dbReference type="Proteomes" id="UP001164250">
    <property type="component" value="Chromosome 13"/>
</dbReference>
<evidence type="ECO:0000313" key="1">
    <source>
        <dbReference type="EMBL" id="KAJ0079250.1"/>
    </source>
</evidence>
<organism evidence="1 2">
    <name type="scientific">Pistacia atlantica</name>
    <dbReference type="NCBI Taxonomy" id="434234"/>
    <lineage>
        <taxon>Eukaryota</taxon>
        <taxon>Viridiplantae</taxon>
        <taxon>Streptophyta</taxon>
        <taxon>Embryophyta</taxon>
        <taxon>Tracheophyta</taxon>
        <taxon>Spermatophyta</taxon>
        <taxon>Magnoliopsida</taxon>
        <taxon>eudicotyledons</taxon>
        <taxon>Gunneridae</taxon>
        <taxon>Pentapetalae</taxon>
        <taxon>rosids</taxon>
        <taxon>malvids</taxon>
        <taxon>Sapindales</taxon>
        <taxon>Anacardiaceae</taxon>
        <taxon>Pistacia</taxon>
    </lineage>
</organism>
<proteinExistence type="predicted"/>
<sequence length="89" mass="10018">MDNGVEERLLVSVENSSSDLKSRIWRESKLLWRIAFPSILSRVTSFGLIVVTQSFLGHVDEIDLAAYALVQSILLRFVNGILVITMLLL</sequence>